<reference evidence="1 2" key="1">
    <citation type="submission" date="2013-12" db="EMBL/GenBank/DDBJ databases">
        <authorList>
            <person name="Zelazny A."/>
            <person name="Olivier K."/>
            <person name="Holland S."/>
            <person name="Lenaerts A."/>
            <person name="Ordway D."/>
            <person name="DeGroote M.A."/>
            <person name="Parker T."/>
            <person name="Sizemore C."/>
            <person name="Tallon L.J."/>
            <person name="Sadzewicz L.K."/>
            <person name="Sengamalay N."/>
            <person name="Fraser C.M."/>
            <person name="Hine E."/>
            <person name="Shefchek K.A."/>
            <person name="Das S.P."/>
            <person name="Tettelin H."/>
        </authorList>
    </citation>
    <scope>NUCLEOTIDE SEQUENCE [LARGE SCALE GENOMIC DNA]</scope>
    <source>
        <strain evidence="1 2">1513</strain>
    </source>
</reference>
<gene>
    <name evidence="1" type="ORF">I540_3004</name>
</gene>
<dbReference type="AlphaFoldDB" id="X8DR01"/>
<protein>
    <submittedName>
        <fullName evidence="1">Uncharacterized protein</fullName>
    </submittedName>
</protein>
<organism evidence="1 2">
    <name type="scientific">Mycobacteroides abscessus subsp. bolletii 1513</name>
    <dbReference type="NCBI Taxonomy" id="1299321"/>
    <lineage>
        <taxon>Bacteria</taxon>
        <taxon>Bacillati</taxon>
        <taxon>Actinomycetota</taxon>
        <taxon>Actinomycetes</taxon>
        <taxon>Mycobacteriales</taxon>
        <taxon>Mycobacteriaceae</taxon>
        <taxon>Mycobacteroides</taxon>
        <taxon>Mycobacteroides abscessus</taxon>
    </lineage>
</organism>
<sequence>MGGFCIRSRLDKPSDIGSVDLIDLSVAAGLTVKPQISGWISLH</sequence>
<name>X8DR01_9MYCO</name>
<dbReference type="EMBL" id="JAOJ01000002">
    <property type="protein sequence ID" value="EUA69920.1"/>
    <property type="molecule type" value="Genomic_DNA"/>
</dbReference>
<comment type="caution">
    <text evidence="1">The sequence shown here is derived from an EMBL/GenBank/DDBJ whole genome shotgun (WGS) entry which is preliminary data.</text>
</comment>
<evidence type="ECO:0000313" key="2">
    <source>
        <dbReference type="Proteomes" id="UP000023351"/>
    </source>
</evidence>
<dbReference type="Proteomes" id="UP000023351">
    <property type="component" value="Unassembled WGS sequence"/>
</dbReference>
<proteinExistence type="predicted"/>
<evidence type="ECO:0000313" key="1">
    <source>
        <dbReference type="EMBL" id="EUA69920.1"/>
    </source>
</evidence>
<accession>X8DR01</accession>